<proteinExistence type="predicted"/>
<dbReference type="CDD" id="cd08500">
    <property type="entry name" value="PBP2_NikA_DppA_OppA_like_4"/>
    <property type="match status" value="1"/>
</dbReference>
<protein>
    <recommendedName>
        <fullName evidence="2">Solute-binding protein family 5 domain-containing protein</fullName>
    </recommendedName>
</protein>
<evidence type="ECO:0000313" key="4">
    <source>
        <dbReference type="Proteomes" id="UP000279422"/>
    </source>
</evidence>
<dbReference type="EMBL" id="QMPZ01000043">
    <property type="protein sequence ID" value="RLE09485.1"/>
    <property type="molecule type" value="Genomic_DNA"/>
</dbReference>
<dbReference type="InterPro" id="IPR039424">
    <property type="entry name" value="SBP_5"/>
</dbReference>
<dbReference type="Proteomes" id="UP000279422">
    <property type="component" value="Unassembled WGS sequence"/>
</dbReference>
<organism evidence="3 4">
    <name type="scientific">Aerophobetes bacterium</name>
    <dbReference type="NCBI Taxonomy" id="2030807"/>
    <lineage>
        <taxon>Bacteria</taxon>
        <taxon>Candidatus Aerophobota</taxon>
    </lineage>
</organism>
<feature type="domain" description="Solute-binding protein family 5" evidence="2">
    <location>
        <begin position="125"/>
        <end position="548"/>
    </location>
</feature>
<name>A0A497E431_UNCAE</name>
<dbReference type="Gene3D" id="3.10.105.10">
    <property type="entry name" value="Dipeptide-binding Protein, Domain 3"/>
    <property type="match status" value="1"/>
</dbReference>
<dbReference type="Pfam" id="PF00496">
    <property type="entry name" value="SBP_bac_5"/>
    <property type="match status" value="1"/>
</dbReference>
<dbReference type="AlphaFoldDB" id="A0A497E431"/>
<dbReference type="SUPFAM" id="SSF53850">
    <property type="entry name" value="Periplasmic binding protein-like II"/>
    <property type="match status" value="1"/>
</dbReference>
<keyword evidence="1" id="KW-0732">Signal</keyword>
<comment type="caution">
    <text evidence="3">The sequence shown here is derived from an EMBL/GenBank/DDBJ whole genome shotgun (WGS) entry which is preliminary data.</text>
</comment>
<feature type="chain" id="PRO_5019781825" description="Solute-binding protein family 5 domain-containing protein" evidence="1">
    <location>
        <begin position="25"/>
        <end position="654"/>
    </location>
</feature>
<dbReference type="GO" id="GO:1904680">
    <property type="term" value="F:peptide transmembrane transporter activity"/>
    <property type="evidence" value="ECO:0007669"/>
    <property type="project" value="TreeGrafter"/>
</dbReference>
<dbReference type="GO" id="GO:0015833">
    <property type="term" value="P:peptide transport"/>
    <property type="evidence" value="ECO:0007669"/>
    <property type="project" value="TreeGrafter"/>
</dbReference>
<reference evidence="3 4" key="1">
    <citation type="submission" date="2018-06" db="EMBL/GenBank/DDBJ databases">
        <title>Extensive metabolic versatility and redundancy in microbially diverse, dynamic hydrothermal sediments.</title>
        <authorList>
            <person name="Dombrowski N."/>
            <person name="Teske A."/>
            <person name="Baker B.J."/>
        </authorList>
    </citation>
    <scope>NUCLEOTIDE SEQUENCE [LARGE SCALE GENOMIC DNA]</scope>
    <source>
        <strain evidence="3">B47_G16</strain>
    </source>
</reference>
<evidence type="ECO:0000313" key="3">
    <source>
        <dbReference type="EMBL" id="RLE09485.1"/>
    </source>
</evidence>
<dbReference type="PANTHER" id="PTHR30290:SF62">
    <property type="entry name" value="OLIGOPEPTIDE ABC TRANSPORTER, PERIPLASMIC OLIGOPEPTIDE-BINDING PROTEIN"/>
    <property type="match status" value="1"/>
</dbReference>
<dbReference type="InterPro" id="IPR000914">
    <property type="entry name" value="SBP_5_dom"/>
</dbReference>
<sequence length="654" mass="74247">MMRKLMIVLLSGAICLLSVTPLLAQPFTPEGRWATLQEYEKATGKTIEKFHEAPMLRTSVAAGEIPSVSDRLPEEPLVISPAESIGKYGGSLTLLQWSAGGWGGPPAFITFYENLIGRGEDVRTLIPNIAKNWKLSSDARSLTLYLRKGMKWSDGQPFTADDFLFWYNDILQNKKLTPVPPKLWMPGGKLIEVKKIDDYTVEFKSAVPWPGILYALADRTGIGCQYSTDGTGCFEAAHYLKKFHIKYNPDADKLAKKEGFDHWYQLFGAKLANNPELPTLGPWVGKLIAPDHVTLVRNPYYWKIDTEGNQLPYIDKVTGVLAEKKELRLAKILAGEPDFGGADIPDFPTIMQTADKNNYEVTVKASTIYRRALAVALFFNHTVKDPFLRELFNNVKFKQALSLAINRDEVNQLVFLGLAEPTQATLPPPSPYYEERFARAYAEYNPQRAKQLLDEIGLKTSKEGYRLRPDGKPLVLVIELAPWLPFHEPAAELIKDYWEKIGIKTSIDATGGGEMWTLYSANKSQISMWVVDESDYARTMVMANWWATCQFWGREWQLWFQTGGKKGEEPPAEVKEFVNLWRKIPYTISEEQRIKMGKKALELLSENLWFIGVTTFPQGEKVRFARKSLGNVDIMKTAGEDYGYRGGFQWFWKK</sequence>
<dbReference type="InterPro" id="IPR023765">
    <property type="entry name" value="SBP_5_CS"/>
</dbReference>
<dbReference type="PANTHER" id="PTHR30290">
    <property type="entry name" value="PERIPLASMIC BINDING COMPONENT OF ABC TRANSPORTER"/>
    <property type="match status" value="1"/>
</dbReference>
<accession>A0A497E431</accession>
<evidence type="ECO:0000259" key="2">
    <source>
        <dbReference type="Pfam" id="PF00496"/>
    </source>
</evidence>
<dbReference type="Gene3D" id="3.40.190.10">
    <property type="entry name" value="Periplasmic binding protein-like II"/>
    <property type="match status" value="1"/>
</dbReference>
<evidence type="ECO:0000256" key="1">
    <source>
        <dbReference type="SAM" id="SignalP"/>
    </source>
</evidence>
<gene>
    <name evidence="3" type="ORF">DRJ00_04050</name>
</gene>
<feature type="signal peptide" evidence="1">
    <location>
        <begin position="1"/>
        <end position="24"/>
    </location>
</feature>
<dbReference type="PROSITE" id="PS01040">
    <property type="entry name" value="SBP_BACTERIAL_5"/>
    <property type="match status" value="1"/>
</dbReference>